<dbReference type="Proteomes" id="UP000503820">
    <property type="component" value="Unassembled WGS sequence"/>
</dbReference>
<sequence length="75" mass="7922">MLTVRHLFTPCPHPTPLTANELASTAGTVDGDAPFDGPANVDALTARHQMIRTYVRLLEAALSCYDAQAAGGPDE</sequence>
<name>A0A7J0BVJ4_9BACT</name>
<accession>A0A7J0BVJ4</accession>
<comment type="caution">
    <text evidence="1">The sequence shown here is derived from an EMBL/GenBank/DDBJ whole genome shotgun (WGS) entry which is preliminary data.</text>
</comment>
<gene>
    <name evidence="1" type="ORF">DSM19430T_23770</name>
</gene>
<evidence type="ECO:0000313" key="2">
    <source>
        <dbReference type="Proteomes" id="UP000503820"/>
    </source>
</evidence>
<proteinExistence type="predicted"/>
<evidence type="ECO:0000313" key="1">
    <source>
        <dbReference type="EMBL" id="GFM37693.1"/>
    </source>
</evidence>
<protein>
    <submittedName>
        <fullName evidence="1">Uncharacterized protein</fullName>
    </submittedName>
</protein>
<dbReference type="EMBL" id="BLVP01000009">
    <property type="protein sequence ID" value="GFM37693.1"/>
    <property type="molecule type" value="Genomic_DNA"/>
</dbReference>
<dbReference type="AlphaFoldDB" id="A0A7J0BVJ4"/>
<organism evidence="1 2">
    <name type="scientific">Desulfovibrio psychrotolerans</name>
    <dbReference type="NCBI Taxonomy" id="415242"/>
    <lineage>
        <taxon>Bacteria</taxon>
        <taxon>Pseudomonadati</taxon>
        <taxon>Thermodesulfobacteriota</taxon>
        <taxon>Desulfovibrionia</taxon>
        <taxon>Desulfovibrionales</taxon>
        <taxon>Desulfovibrionaceae</taxon>
        <taxon>Desulfovibrio</taxon>
    </lineage>
</organism>
<dbReference type="RefSeq" id="WP_174410333.1">
    <property type="nucleotide sequence ID" value="NZ_BLVP01000009.1"/>
</dbReference>
<keyword evidence="2" id="KW-1185">Reference proteome</keyword>
<reference evidence="1 2" key="1">
    <citation type="submission" date="2020-05" db="EMBL/GenBank/DDBJ databases">
        <title>Draft genome sequence of Desulfovibrio psychrotolerans JS1T.</title>
        <authorList>
            <person name="Ueno A."/>
            <person name="Tamazawa S."/>
            <person name="Tamamura S."/>
            <person name="Murakami T."/>
            <person name="Kiyama T."/>
            <person name="Inomata H."/>
            <person name="Amano Y."/>
            <person name="Miyakawa K."/>
            <person name="Tamaki H."/>
            <person name="Naganuma T."/>
            <person name="Kaneko K."/>
        </authorList>
    </citation>
    <scope>NUCLEOTIDE SEQUENCE [LARGE SCALE GENOMIC DNA]</scope>
    <source>
        <strain evidence="1 2">JS1</strain>
    </source>
</reference>